<dbReference type="GO" id="GO:0030788">
    <property type="term" value="F:precorrin-2 C20-methyltransferase activity"/>
    <property type="evidence" value="ECO:0007669"/>
    <property type="project" value="UniProtKB-EC"/>
</dbReference>
<dbReference type="AlphaFoldDB" id="A0A444JDP5"/>
<protein>
    <submittedName>
        <fullName evidence="9">Precorrin-2 C20-methyltransferase</fullName>
        <ecNumber evidence="9">2.1.1.130</ecNumber>
        <ecNumber evidence="9">2.1.1.151</ecNumber>
    </submittedName>
</protein>
<evidence type="ECO:0000259" key="8">
    <source>
        <dbReference type="Pfam" id="PF00590"/>
    </source>
</evidence>
<evidence type="ECO:0000256" key="6">
    <source>
        <dbReference type="ARBA" id="ARBA00022691"/>
    </source>
</evidence>
<dbReference type="GO" id="GO:0009236">
    <property type="term" value="P:cobalamin biosynthetic process"/>
    <property type="evidence" value="ECO:0007669"/>
    <property type="project" value="UniProtKB-UniRule"/>
</dbReference>
<sequence>MKGTFYVIGVGPGDPELLTLRAARTLEKCQVWLTPAARKNGESTALAIASGAVSVAGKEILTHHFPMKKVHMGETPDPEVKEAWEQVVALITTELKAGRDVAMPTLGDPAVYSTGFYVCQTLLEQNPQAVVEIVPGISAIGATSAAAGMPLCLGDDQLAVIPAIFESTKIREILIQFDAVVFMKVHKSMDRLVPLLEELDLLDKAVLVERTSMTDQRVRRDLKAAMGEKLHYFSTMIVRKL</sequence>
<dbReference type="Gene3D" id="3.40.1010.10">
    <property type="entry name" value="Cobalt-precorrin-4 Transmethylase, Domain 1"/>
    <property type="match status" value="1"/>
</dbReference>
<accession>A0A444JDP5</accession>
<keyword evidence="6" id="KW-0949">S-adenosyl-L-methionine</keyword>
<keyword evidence="4 9" id="KW-0489">Methyltransferase</keyword>
<dbReference type="InterPro" id="IPR000878">
    <property type="entry name" value="4pyrrol_Mease"/>
</dbReference>
<dbReference type="Gene3D" id="3.30.950.10">
    <property type="entry name" value="Methyltransferase, Cobalt-precorrin-4 Transmethylase, Domain 2"/>
    <property type="match status" value="1"/>
</dbReference>
<dbReference type="SUPFAM" id="SSF53790">
    <property type="entry name" value="Tetrapyrrole methylase"/>
    <property type="match status" value="1"/>
</dbReference>
<dbReference type="GO" id="GO:0032259">
    <property type="term" value="P:methylation"/>
    <property type="evidence" value="ECO:0007669"/>
    <property type="project" value="UniProtKB-KW"/>
</dbReference>
<proteinExistence type="inferred from homology"/>
<evidence type="ECO:0000256" key="4">
    <source>
        <dbReference type="ARBA" id="ARBA00022603"/>
    </source>
</evidence>
<evidence type="ECO:0000313" key="9">
    <source>
        <dbReference type="EMBL" id="RWX51204.1"/>
    </source>
</evidence>
<reference evidence="9 10" key="1">
    <citation type="submission" date="2017-01" db="EMBL/GenBank/DDBJ databases">
        <title>The cable genome- insights into the physiology and evolution of filamentous bacteria capable of sulfide oxidation via long distance electron transfer.</title>
        <authorList>
            <person name="Schreiber L."/>
            <person name="Bjerg J.T."/>
            <person name="Boggild A."/>
            <person name="Van De Vossenberg J."/>
            <person name="Meysman F."/>
            <person name="Nielsen L.P."/>
            <person name="Schramm A."/>
            <person name="Kjeldsen K.U."/>
        </authorList>
    </citation>
    <scope>NUCLEOTIDE SEQUENCE [LARGE SCALE GENOMIC DNA]</scope>
    <source>
        <strain evidence="9">A5</strain>
    </source>
</reference>
<keyword evidence="10" id="KW-1185">Reference proteome</keyword>
<evidence type="ECO:0000256" key="5">
    <source>
        <dbReference type="ARBA" id="ARBA00022679"/>
    </source>
</evidence>
<dbReference type="PANTHER" id="PTHR43467:SF2">
    <property type="entry name" value="COBALT-PRECORRIN-2 C(20)-METHYLTRANSFERASE"/>
    <property type="match status" value="1"/>
</dbReference>
<dbReference type="PIRSF" id="PIRSF036427">
    <property type="entry name" value="Precrrn-2_mtase"/>
    <property type="match status" value="1"/>
</dbReference>
<dbReference type="EC" id="2.1.1.151" evidence="9"/>
<dbReference type="InterPro" id="IPR006364">
    <property type="entry name" value="CobI/CbiL/CobIJ_dom"/>
</dbReference>
<evidence type="ECO:0000256" key="2">
    <source>
        <dbReference type="ARBA" id="ARBA00005879"/>
    </source>
</evidence>
<dbReference type="NCBIfam" id="TIGR01467">
    <property type="entry name" value="cobI_cbiL"/>
    <property type="match status" value="1"/>
</dbReference>
<dbReference type="Pfam" id="PF00590">
    <property type="entry name" value="TP_methylase"/>
    <property type="match status" value="1"/>
</dbReference>
<evidence type="ECO:0000313" key="10">
    <source>
        <dbReference type="Proteomes" id="UP000288892"/>
    </source>
</evidence>
<dbReference type="PANTHER" id="PTHR43467">
    <property type="entry name" value="COBALT-PRECORRIN-2 C(20)-METHYLTRANSFERASE"/>
    <property type="match status" value="1"/>
</dbReference>
<evidence type="ECO:0000256" key="1">
    <source>
        <dbReference type="ARBA" id="ARBA00004953"/>
    </source>
</evidence>
<dbReference type="InterPro" id="IPR012382">
    <property type="entry name" value="CobI/CbiL"/>
</dbReference>
<dbReference type="Proteomes" id="UP000288892">
    <property type="component" value="Unassembled WGS sequence"/>
</dbReference>
<keyword evidence="3" id="KW-0169">Cobalamin biosynthesis</keyword>
<comment type="similarity">
    <text evidence="2 7">Belongs to the precorrin methyltransferase family.</text>
</comment>
<comment type="caution">
    <text evidence="9">The sequence shown here is derived from an EMBL/GenBank/DDBJ whole genome shotgun (WGS) entry which is preliminary data.</text>
</comment>
<evidence type="ECO:0000256" key="3">
    <source>
        <dbReference type="ARBA" id="ARBA00022573"/>
    </source>
</evidence>
<dbReference type="InterPro" id="IPR014777">
    <property type="entry name" value="4pyrrole_Mease_sub1"/>
</dbReference>
<organism evidence="9 10">
    <name type="scientific">Candidatus Electrothrix marina</name>
    <dbReference type="NCBI Taxonomy" id="1859130"/>
    <lineage>
        <taxon>Bacteria</taxon>
        <taxon>Pseudomonadati</taxon>
        <taxon>Thermodesulfobacteriota</taxon>
        <taxon>Desulfobulbia</taxon>
        <taxon>Desulfobulbales</taxon>
        <taxon>Desulfobulbaceae</taxon>
        <taxon>Candidatus Electrothrix</taxon>
    </lineage>
</organism>
<dbReference type="EMBL" id="MTKS01000185">
    <property type="protein sequence ID" value="RWX51204.1"/>
    <property type="molecule type" value="Genomic_DNA"/>
</dbReference>
<comment type="pathway">
    <text evidence="1">Cofactor biosynthesis; adenosylcobalamin biosynthesis.</text>
</comment>
<keyword evidence="5 9" id="KW-0808">Transferase</keyword>
<name>A0A444JDP5_9BACT</name>
<dbReference type="CDD" id="cd11645">
    <property type="entry name" value="Precorrin_2_C20_MT"/>
    <property type="match status" value="1"/>
</dbReference>
<dbReference type="InterPro" id="IPR035996">
    <property type="entry name" value="4pyrrol_Methylase_sf"/>
</dbReference>
<evidence type="ECO:0000256" key="7">
    <source>
        <dbReference type="PIRNR" id="PIRNR036427"/>
    </source>
</evidence>
<feature type="domain" description="Tetrapyrrole methylase" evidence="8">
    <location>
        <begin position="4"/>
        <end position="220"/>
    </location>
</feature>
<dbReference type="EC" id="2.1.1.130" evidence="9"/>
<dbReference type="GO" id="GO:0043781">
    <property type="term" value="F:cobalt-factor II C20-methyltransferase activity"/>
    <property type="evidence" value="ECO:0007669"/>
    <property type="project" value="UniProtKB-EC"/>
</dbReference>
<dbReference type="InterPro" id="IPR014776">
    <property type="entry name" value="4pyrrole_Mease_sub2"/>
</dbReference>
<gene>
    <name evidence="9" type="ORF">VU01_11853</name>
</gene>
<dbReference type="UniPathway" id="UPA00148"/>